<dbReference type="Gene3D" id="3.10.450.50">
    <property type="match status" value="1"/>
</dbReference>
<organism evidence="9 10">
    <name type="scientific">Planosporangium thailandense</name>
    <dbReference type="NCBI Taxonomy" id="765197"/>
    <lineage>
        <taxon>Bacteria</taxon>
        <taxon>Bacillati</taxon>
        <taxon>Actinomycetota</taxon>
        <taxon>Actinomycetes</taxon>
        <taxon>Micromonosporales</taxon>
        <taxon>Micromonosporaceae</taxon>
        <taxon>Planosporangium</taxon>
    </lineage>
</organism>
<feature type="domain" description="RNA polymerase sigma-70 region 2" evidence="6">
    <location>
        <begin position="20"/>
        <end position="83"/>
    </location>
</feature>
<keyword evidence="5" id="KW-0804">Transcription</keyword>
<dbReference type="SUPFAM" id="SSF54427">
    <property type="entry name" value="NTF2-like"/>
    <property type="match status" value="1"/>
</dbReference>
<dbReference type="InterPro" id="IPR032710">
    <property type="entry name" value="NTF2-like_dom_sf"/>
</dbReference>
<comment type="caution">
    <text evidence="9">The sequence shown here is derived from an EMBL/GenBank/DDBJ whole genome shotgun (WGS) entry which is preliminary data.</text>
</comment>
<gene>
    <name evidence="9" type="primary">sigJ</name>
    <name evidence="9" type="ORF">HC031_05960</name>
</gene>
<dbReference type="PANTHER" id="PTHR30173">
    <property type="entry name" value="SIGMA 19 FACTOR"/>
    <property type="match status" value="1"/>
</dbReference>
<dbReference type="InterPro" id="IPR037401">
    <property type="entry name" value="SnoaL-like"/>
</dbReference>
<keyword evidence="4" id="KW-0731">Sigma factor</keyword>
<evidence type="ECO:0000256" key="2">
    <source>
        <dbReference type="ARBA" id="ARBA00011344"/>
    </source>
</evidence>
<evidence type="ECO:0000259" key="7">
    <source>
        <dbReference type="Pfam" id="PF08281"/>
    </source>
</evidence>
<proteinExistence type="inferred from homology"/>
<dbReference type="InterPro" id="IPR013325">
    <property type="entry name" value="RNA_pol_sigma_r2"/>
</dbReference>
<comment type="similarity">
    <text evidence="1">Belongs to the sigma-70 factor family. ECF subfamily.</text>
</comment>
<dbReference type="InterPro" id="IPR007627">
    <property type="entry name" value="RNA_pol_sigma70_r2"/>
</dbReference>
<feature type="domain" description="SnoaL-like" evidence="8">
    <location>
        <begin position="193"/>
        <end position="294"/>
    </location>
</feature>
<dbReference type="InterPro" id="IPR013324">
    <property type="entry name" value="RNA_pol_sigma_r3/r4-like"/>
</dbReference>
<dbReference type="Gene3D" id="1.10.10.10">
    <property type="entry name" value="Winged helix-like DNA-binding domain superfamily/Winged helix DNA-binding domain"/>
    <property type="match status" value="1"/>
</dbReference>
<dbReference type="Pfam" id="PF12680">
    <property type="entry name" value="SnoaL_2"/>
    <property type="match status" value="1"/>
</dbReference>
<dbReference type="InterPro" id="IPR036388">
    <property type="entry name" value="WH-like_DNA-bd_sf"/>
</dbReference>
<evidence type="ECO:0000313" key="10">
    <source>
        <dbReference type="Proteomes" id="UP000722989"/>
    </source>
</evidence>
<dbReference type="EMBL" id="JAATVY010000003">
    <property type="protein sequence ID" value="NJC69265.1"/>
    <property type="molecule type" value="Genomic_DNA"/>
</dbReference>
<evidence type="ECO:0000256" key="3">
    <source>
        <dbReference type="ARBA" id="ARBA00023015"/>
    </source>
</evidence>
<dbReference type="RefSeq" id="WP_167924165.1">
    <property type="nucleotide sequence ID" value="NZ_JAATVY010000003.1"/>
</dbReference>
<dbReference type="SUPFAM" id="SSF88659">
    <property type="entry name" value="Sigma3 and sigma4 domains of RNA polymerase sigma factors"/>
    <property type="match status" value="1"/>
</dbReference>
<evidence type="ECO:0000259" key="6">
    <source>
        <dbReference type="Pfam" id="PF04542"/>
    </source>
</evidence>
<protein>
    <submittedName>
        <fullName evidence="9">RNA polymerase sigma factor SigJ</fullName>
    </submittedName>
</protein>
<dbReference type="PANTHER" id="PTHR30173:SF43">
    <property type="entry name" value="ECF RNA POLYMERASE SIGMA FACTOR SIGI-RELATED"/>
    <property type="match status" value="1"/>
</dbReference>
<evidence type="ECO:0000256" key="5">
    <source>
        <dbReference type="ARBA" id="ARBA00023163"/>
    </source>
</evidence>
<evidence type="ECO:0000259" key="8">
    <source>
        <dbReference type="Pfam" id="PF12680"/>
    </source>
</evidence>
<dbReference type="SUPFAM" id="SSF88946">
    <property type="entry name" value="Sigma2 domain of RNA polymerase sigma factors"/>
    <property type="match status" value="1"/>
</dbReference>
<feature type="domain" description="RNA polymerase sigma factor 70 region 4 type 2" evidence="7">
    <location>
        <begin position="121"/>
        <end position="172"/>
    </location>
</feature>
<dbReference type="InterPro" id="IPR013249">
    <property type="entry name" value="RNA_pol_sigma70_r4_t2"/>
</dbReference>
<dbReference type="Gene3D" id="1.10.1740.10">
    <property type="match status" value="1"/>
</dbReference>
<sequence>MDEVDDRAGAARPAGYGDGFDAHRAHLEAVAYRLLGSRAEAEDAVQEAWLRYAAADRSDIADLRGWLTTVTTRICLDVLRSARVRREAYVGSWLPEPIVTRLPSDWPDPADAVARTDEVSLALLTVLERLSPEQRVAFVLHDVFAVPFDEIATTLDTTVAAARQLASRARRAVADSGVRRHSADRAEQQRVLAAFMAAAGSGDLDGLLAVLAPEVVVTGDGGGVGPATRTPVTGRLRVARFLLGLFRQAARNETVAEPVLVNGDLGLLAETTYPNGQTLRLVMAFTVADGRITAVYDQLNPAKLARVPRTEPARAALTPPPGPPA</sequence>
<name>A0ABX0XV49_9ACTN</name>
<dbReference type="InterPro" id="IPR052704">
    <property type="entry name" value="ECF_Sigma-70_Domain"/>
</dbReference>
<evidence type="ECO:0000256" key="1">
    <source>
        <dbReference type="ARBA" id="ARBA00010641"/>
    </source>
</evidence>
<dbReference type="Proteomes" id="UP000722989">
    <property type="component" value="Unassembled WGS sequence"/>
</dbReference>
<dbReference type="NCBIfam" id="TIGR02937">
    <property type="entry name" value="sigma70-ECF"/>
    <property type="match status" value="1"/>
</dbReference>
<dbReference type="InterPro" id="IPR014284">
    <property type="entry name" value="RNA_pol_sigma-70_dom"/>
</dbReference>
<accession>A0ABX0XV49</accession>
<dbReference type="Pfam" id="PF08281">
    <property type="entry name" value="Sigma70_r4_2"/>
    <property type="match status" value="1"/>
</dbReference>
<evidence type="ECO:0000313" key="9">
    <source>
        <dbReference type="EMBL" id="NJC69265.1"/>
    </source>
</evidence>
<dbReference type="NCBIfam" id="NF007214">
    <property type="entry name" value="PRK09636.1"/>
    <property type="match status" value="1"/>
</dbReference>
<evidence type="ECO:0000256" key="4">
    <source>
        <dbReference type="ARBA" id="ARBA00023082"/>
    </source>
</evidence>
<keyword evidence="10" id="KW-1185">Reference proteome</keyword>
<comment type="subunit">
    <text evidence="2">Interacts transiently with the RNA polymerase catalytic core formed by RpoA, RpoB, RpoC and RpoZ (2 alpha, 1 beta, 1 beta' and 1 omega subunit) to form the RNA polymerase holoenzyme that can initiate transcription.</text>
</comment>
<reference evidence="9 10" key="1">
    <citation type="submission" date="2020-03" db="EMBL/GenBank/DDBJ databases">
        <title>WGS of the type strain of Planosporangium spp.</title>
        <authorList>
            <person name="Thawai C."/>
        </authorList>
    </citation>
    <scope>NUCLEOTIDE SEQUENCE [LARGE SCALE GENOMIC DNA]</scope>
    <source>
        <strain evidence="9 10">TBRC 5610</strain>
    </source>
</reference>
<keyword evidence="3" id="KW-0805">Transcription regulation</keyword>
<dbReference type="Pfam" id="PF04542">
    <property type="entry name" value="Sigma70_r2"/>
    <property type="match status" value="1"/>
</dbReference>